<evidence type="ECO:0000313" key="3">
    <source>
        <dbReference type="Proteomes" id="UP000250266"/>
    </source>
</evidence>
<dbReference type="EMBL" id="KV744897">
    <property type="protein sequence ID" value="OCK82163.1"/>
    <property type="molecule type" value="Genomic_DNA"/>
</dbReference>
<feature type="region of interest" description="Disordered" evidence="1">
    <location>
        <begin position="1"/>
        <end position="43"/>
    </location>
</feature>
<feature type="region of interest" description="Disordered" evidence="1">
    <location>
        <begin position="361"/>
        <end position="380"/>
    </location>
</feature>
<gene>
    <name evidence="2" type="ORF">K432DRAFT_380690</name>
</gene>
<protein>
    <submittedName>
        <fullName evidence="2">Uncharacterized protein</fullName>
    </submittedName>
</protein>
<organism evidence="2 3">
    <name type="scientific">Lepidopterella palustris CBS 459.81</name>
    <dbReference type="NCBI Taxonomy" id="1314670"/>
    <lineage>
        <taxon>Eukaryota</taxon>
        <taxon>Fungi</taxon>
        <taxon>Dikarya</taxon>
        <taxon>Ascomycota</taxon>
        <taxon>Pezizomycotina</taxon>
        <taxon>Dothideomycetes</taxon>
        <taxon>Pleosporomycetidae</taxon>
        <taxon>Mytilinidiales</taxon>
        <taxon>Argynnaceae</taxon>
        <taxon>Lepidopterella</taxon>
    </lineage>
</organism>
<name>A0A8E2EE40_9PEZI</name>
<sequence>MASSIVSSRSATPSTSSKRSGESIPCHSKPRKRQKKSPSSPLEELPPEIIQKIFLFSMNIALPRSSLALAAKLSSQHIYLEVCIRAFYDTQKLPTPALKLLQSQLLQCRFFTWPFFRKYAQKAYDAFSLQQKEAWGERGLETPHPSCLDDLWPNQIICLEYLGFPDRFFIPENLLRGPWTADNASLLYTLVCLHGEIDWEGSVAGETAKEGLFDAIRQTSERAVAALAVLLGIAKALSTEYVRTAAIDYKCNKNIVRQLLFNAQILSTMDFHDPALWGWAERAEKSGDLNGPWLRERLKKAETFSLSWYERGETWKTVGGLVPFPYSGPKFNPTVVLHQSPIAQELLAKLYRQYGRRITTGRSRTDTSQISTTGVQSSGE</sequence>
<proteinExistence type="predicted"/>
<keyword evidence="3" id="KW-1185">Reference proteome</keyword>
<dbReference type="OrthoDB" id="1875589at2759"/>
<dbReference type="Proteomes" id="UP000250266">
    <property type="component" value="Unassembled WGS sequence"/>
</dbReference>
<dbReference type="AlphaFoldDB" id="A0A8E2EE40"/>
<evidence type="ECO:0000313" key="2">
    <source>
        <dbReference type="EMBL" id="OCK82163.1"/>
    </source>
</evidence>
<evidence type="ECO:0000256" key="1">
    <source>
        <dbReference type="SAM" id="MobiDB-lite"/>
    </source>
</evidence>
<accession>A0A8E2EE40</accession>
<feature type="compositionally biased region" description="Low complexity" evidence="1">
    <location>
        <begin position="1"/>
        <end position="18"/>
    </location>
</feature>
<reference evidence="2 3" key="1">
    <citation type="journal article" date="2016" name="Nat. Commun.">
        <title>Ectomycorrhizal ecology is imprinted in the genome of the dominant symbiotic fungus Cenococcum geophilum.</title>
        <authorList>
            <consortium name="DOE Joint Genome Institute"/>
            <person name="Peter M."/>
            <person name="Kohler A."/>
            <person name="Ohm R.A."/>
            <person name="Kuo A."/>
            <person name="Krutzmann J."/>
            <person name="Morin E."/>
            <person name="Arend M."/>
            <person name="Barry K.W."/>
            <person name="Binder M."/>
            <person name="Choi C."/>
            <person name="Clum A."/>
            <person name="Copeland A."/>
            <person name="Grisel N."/>
            <person name="Haridas S."/>
            <person name="Kipfer T."/>
            <person name="LaButti K."/>
            <person name="Lindquist E."/>
            <person name="Lipzen A."/>
            <person name="Maire R."/>
            <person name="Meier B."/>
            <person name="Mihaltcheva S."/>
            <person name="Molinier V."/>
            <person name="Murat C."/>
            <person name="Poggeler S."/>
            <person name="Quandt C.A."/>
            <person name="Sperisen C."/>
            <person name="Tritt A."/>
            <person name="Tisserant E."/>
            <person name="Crous P.W."/>
            <person name="Henrissat B."/>
            <person name="Nehls U."/>
            <person name="Egli S."/>
            <person name="Spatafora J.W."/>
            <person name="Grigoriev I.V."/>
            <person name="Martin F.M."/>
        </authorList>
    </citation>
    <scope>NUCLEOTIDE SEQUENCE [LARGE SCALE GENOMIC DNA]</scope>
    <source>
        <strain evidence="2 3">CBS 459.81</strain>
    </source>
</reference>